<feature type="domain" description="SAM-dependent methyltransferase TRM5/TYW2-type" evidence="4">
    <location>
        <begin position="158"/>
        <end position="520"/>
    </location>
</feature>
<organism evidence="5 6">
    <name type="scientific">Exophiala oligosperma</name>
    <dbReference type="NCBI Taxonomy" id="215243"/>
    <lineage>
        <taxon>Eukaryota</taxon>
        <taxon>Fungi</taxon>
        <taxon>Dikarya</taxon>
        <taxon>Ascomycota</taxon>
        <taxon>Pezizomycotina</taxon>
        <taxon>Eurotiomycetes</taxon>
        <taxon>Chaetothyriomycetidae</taxon>
        <taxon>Chaetothyriales</taxon>
        <taxon>Herpotrichiellaceae</taxon>
        <taxon>Exophiala</taxon>
    </lineage>
</organism>
<evidence type="ECO:0000256" key="3">
    <source>
        <dbReference type="SAM" id="MobiDB-lite"/>
    </source>
</evidence>
<dbReference type="GO" id="GO:0030488">
    <property type="term" value="P:tRNA methylation"/>
    <property type="evidence" value="ECO:0007669"/>
    <property type="project" value="TreeGrafter"/>
</dbReference>
<protein>
    <recommendedName>
        <fullName evidence="1">tRNA(Phe) (4-demethylwyosine(37)-C(7)) aminocarboxypropyltransferase</fullName>
        <ecNumber evidence="1">2.5.1.114</ecNumber>
    </recommendedName>
</protein>
<dbReference type="HOGENOM" id="CLU_023588_0_0_1"/>
<dbReference type="EMBL" id="KN847335">
    <property type="protein sequence ID" value="KIW43974.1"/>
    <property type="molecule type" value="Genomic_DNA"/>
</dbReference>
<evidence type="ECO:0000256" key="2">
    <source>
        <dbReference type="ARBA" id="ARBA00049400"/>
    </source>
</evidence>
<keyword evidence="6" id="KW-1185">Reference proteome</keyword>
<name>A0A0D2E850_9EURO</name>
<gene>
    <name evidence="5" type="ORF">PV06_05019</name>
</gene>
<dbReference type="Gene3D" id="3.40.50.150">
    <property type="entry name" value="Vaccinia Virus protein VP39"/>
    <property type="match status" value="1"/>
</dbReference>
<accession>A0A0D2E850</accession>
<dbReference type="STRING" id="215243.A0A0D2E850"/>
<evidence type="ECO:0000256" key="1">
    <source>
        <dbReference type="ARBA" id="ARBA00012265"/>
    </source>
</evidence>
<dbReference type="EC" id="2.5.1.114" evidence="1"/>
<dbReference type="AlphaFoldDB" id="A0A0D2E850"/>
<dbReference type="PANTHER" id="PTHR23245:SF25">
    <property type="entry name" value="TRNA WYBUTOSINE-SYNTHESIZING PROTEIN 2 HOMOLOG"/>
    <property type="match status" value="1"/>
</dbReference>
<feature type="compositionally biased region" description="Basic and acidic residues" evidence="3">
    <location>
        <begin position="175"/>
        <end position="190"/>
    </location>
</feature>
<feature type="compositionally biased region" description="Low complexity" evidence="3">
    <location>
        <begin position="74"/>
        <end position="88"/>
    </location>
</feature>
<reference evidence="5 6" key="1">
    <citation type="submission" date="2015-01" db="EMBL/GenBank/DDBJ databases">
        <title>The Genome Sequence of Exophiala oligosperma CBS72588.</title>
        <authorList>
            <consortium name="The Broad Institute Genomics Platform"/>
            <person name="Cuomo C."/>
            <person name="de Hoog S."/>
            <person name="Gorbushina A."/>
            <person name="Stielow B."/>
            <person name="Teixiera M."/>
            <person name="Abouelleil A."/>
            <person name="Chapman S.B."/>
            <person name="Priest M."/>
            <person name="Young S.K."/>
            <person name="Wortman J."/>
            <person name="Nusbaum C."/>
            <person name="Birren B."/>
        </authorList>
    </citation>
    <scope>NUCLEOTIDE SEQUENCE [LARGE SCALE GENOMIC DNA]</scope>
    <source>
        <strain evidence="5 6">CBS 72588</strain>
    </source>
</reference>
<dbReference type="GO" id="GO:0031591">
    <property type="term" value="P:wybutosine biosynthetic process"/>
    <property type="evidence" value="ECO:0007669"/>
    <property type="project" value="InterPro"/>
</dbReference>
<sequence length="525" mass="57787">MTQHLSQQQQKMKRKKPIRNPLVRGILAFCKKSGIPVLDSTCCSDTETELNTATANIRDSSLSEQQTASPAETSDSSPLPSLSLSPSDIPKRYTSYPPLLLLPHNFPTHNQRWTEVYSTLSEGDKTILFQCIAEIGFGAGNQKIDRIAINAPIAAAQDETIDHDTHGPLGPDVDGTERTSKHQQQKKENVMRSPSGLLPVYGGWGHTLDSGASSNPTSRDFSAAFWTSTVQHKGITQYWAPLYTMFSRGNTSEKARILGIPTGTGSSGGGGEHDNDTCSGRDNVTFPGLTTDASQHQKMDVIDFYVGIGYFAFCYLTRGVRRVYGWDINPWSIEGLRRGCEANGWSCLVIRVDENGSMVNQTPADVARSIGRDEADDGNGHDHDRGRQPKIRCVAFLGDNKWTDKVMGEIQKAGVALDIRHANLGLLPTSRGSWENAVKAICGRHDTNGEGWLHIHENVDVRDIEKKKTEITHDIASLVKRQFSAQESDMAWSVSCDHVEQVKTYAPGVMHCVYDVHIIQTNPNG</sequence>
<dbReference type="InterPro" id="IPR029063">
    <property type="entry name" value="SAM-dependent_MTases_sf"/>
</dbReference>
<dbReference type="PROSITE" id="PS51684">
    <property type="entry name" value="SAM_MT_TRM5_TYW2"/>
    <property type="match status" value="1"/>
</dbReference>
<dbReference type="GO" id="GO:0008757">
    <property type="term" value="F:S-adenosylmethionine-dependent methyltransferase activity"/>
    <property type="evidence" value="ECO:0007669"/>
    <property type="project" value="InterPro"/>
</dbReference>
<evidence type="ECO:0000313" key="6">
    <source>
        <dbReference type="Proteomes" id="UP000053342"/>
    </source>
</evidence>
<dbReference type="VEuPathDB" id="FungiDB:PV06_05019"/>
<dbReference type="GO" id="GO:0005737">
    <property type="term" value="C:cytoplasm"/>
    <property type="evidence" value="ECO:0007669"/>
    <property type="project" value="TreeGrafter"/>
</dbReference>
<evidence type="ECO:0000313" key="5">
    <source>
        <dbReference type="EMBL" id="KIW43974.1"/>
    </source>
</evidence>
<evidence type="ECO:0000259" key="4">
    <source>
        <dbReference type="PROSITE" id="PS51684"/>
    </source>
</evidence>
<feature type="region of interest" description="Disordered" evidence="3">
    <location>
        <begin position="258"/>
        <end position="282"/>
    </location>
</feature>
<feature type="region of interest" description="Disordered" evidence="3">
    <location>
        <begin position="54"/>
        <end position="88"/>
    </location>
</feature>
<proteinExistence type="predicted"/>
<comment type="catalytic activity">
    <reaction evidence="2">
        <text>4-demethylwyosine(37) in tRNA(Phe) + S-adenosyl-L-methionine = 4-demethyl-7-[(3S)-3-amino-3-carboxypropyl]wyosine(37) in tRNA(Phe) + S-methyl-5'-thioadenosine + H(+)</text>
        <dbReference type="Rhea" id="RHEA:36355"/>
        <dbReference type="Rhea" id="RHEA-COMP:10164"/>
        <dbReference type="Rhea" id="RHEA-COMP:10378"/>
        <dbReference type="ChEBI" id="CHEBI:15378"/>
        <dbReference type="ChEBI" id="CHEBI:17509"/>
        <dbReference type="ChEBI" id="CHEBI:59789"/>
        <dbReference type="ChEBI" id="CHEBI:64315"/>
        <dbReference type="ChEBI" id="CHEBI:73550"/>
        <dbReference type="EC" id="2.5.1.114"/>
    </reaction>
</comment>
<dbReference type="SUPFAM" id="SSF53335">
    <property type="entry name" value="S-adenosyl-L-methionine-dependent methyltransferases"/>
    <property type="match status" value="1"/>
</dbReference>
<dbReference type="GeneID" id="27357093"/>
<dbReference type="InterPro" id="IPR030382">
    <property type="entry name" value="MeTrfase_TRM5/TYW2"/>
</dbReference>
<dbReference type="RefSeq" id="XP_016264190.1">
    <property type="nucleotide sequence ID" value="XM_016405984.1"/>
</dbReference>
<dbReference type="PIRSF" id="PIRSF038972">
    <property type="entry name" value="Trm12"/>
    <property type="match status" value="1"/>
</dbReference>
<dbReference type="GO" id="GO:0102522">
    <property type="term" value="F:tRNA 4-demethylwyosine alpha-amino-alpha-carboxypropyltransferase activity"/>
    <property type="evidence" value="ECO:0007669"/>
    <property type="project" value="UniProtKB-EC"/>
</dbReference>
<dbReference type="InterPro" id="IPR026274">
    <property type="entry name" value="tRNA_wybutosine_synth_prot_2"/>
</dbReference>
<dbReference type="PANTHER" id="PTHR23245">
    <property type="entry name" value="TRNA METHYLTRANSFERASE"/>
    <property type="match status" value="1"/>
</dbReference>
<feature type="compositionally biased region" description="Polar residues" evidence="3">
    <location>
        <begin position="54"/>
        <end position="73"/>
    </location>
</feature>
<dbReference type="GO" id="GO:0008175">
    <property type="term" value="F:tRNA methyltransferase activity"/>
    <property type="evidence" value="ECO:0007669"/>
    <property type="project" value="TreeGrafter"/>
</dbReference>
<dbReference type="Proteomes" id="UP000053342">
    <property type="component" value="Unassembled WGS sequence"/>
</dbReference>
<feature type="region of interest" description="Disordered" evidence="3">
    <location>
        <begin position="161"/>
        <end position="194"/>
    </location>
</feature>
<dbReference type="OrthoDB" id="2387925at2759"/>